<protein>
    <recommendedName>
        <fullName evidence="3">Lipoprotein</fullName>
    </recommendedName>
</protein>
<keyword evidence="2" id="KW-1185">Reference proteome</keyword>
<proteinExistence type="predicted"/>
<sequence length="273" mass="28722">MTPSVRSRRTGLAVLIATVLTLTTACGAFGPRSGVTIEEYEAQTEALAATLAATIDDVPRDPDGPDGPNDIISNQVTLVDAEGGARKEHPWKYCVLDGTFTFAKDSGTSSEQAADSMAEVLRADGWNEDEHTVHESGGGYEFRRPDDDNSTGWYVELSFGRGDRGTRQLTITIASPSTDASDGSAAAAAEFEDAATRLELALDGLDDQVRAARLPAFLAGDKAAYLDGLERWKAAATEVRTVIRLVRASLHSESGVGVGVGVGVAHGSPGGRR</sequence>
<organism evidence="1 2">
    <name type="scientific">Myceligenerans indicum</name>
    <dbReference type="NCBI Taxonomy" id="2593663"/>
    <lineage>
        <taxon>Bacteria</taxon>
        <taxon>Bacillati</taxon>
        <taxon>Actinomycetota</taxon>
        <taxon>Actinomycetes</taxon>
        <taxon>Micrococcales</taxon>
        <taxon>Promicromonosporaceae</taxon>
        <taxon>Myceligenerans</taxon>
    </lineage>
</organism>
<dbReference type="RefSeq" id="WP_201845394.1">
    <property type="nucleotide sequence ID" value="NZ_JABBYC010000004.1"/>
</dbReference>
<evidence type="ECO:0008006" key="3">
    <source>
        <dbReference type="Google" id="ProtNLM"/>
    </source>
</evidence>
<gene>
    <name evidence="1" type="ORF">HGK34_04570</name>
</gene>
<name>A0ABS1LHM6_9MICO</name>
<evidence type="ECO:0000313" key="1">
    <source>
        <dbReference type="EMBL" id="MBL0885564.1"/>
    </source>
</evidence>
<reference evidence="1 2" key="1">
    <citation type="journal article" date="2021" name="Arch. Microbiol.">
        <title>Myceligenerans indicum sp. nov., an actinobacterium isolated from mangrove sediment of Sundarbans, India.</title>
        <authorList>
            <person name="Asha K."/>
            <person name="Bhadury P."/>
        </authorList>
    </citation>
    <scope>NUCLEOTIDE SEQUENCE [LARGE SCALE GENOMIC DNA]</scope>
    <source>
        <strain evidence="1 2">I2</strain>
    </source>
</reference>
<comment type="caution">
    <text evidence="1">The sequence shown here is derived from an EMBL/GenBank/DDBJ whole genome shotgun (WGS) entry which is preliminary data.</text>
</comment>
<dbReference type="Proteomes" id="UP000675409">
    <property type="component" value="Unassembled WGS sequence"/>
</dbReference>
<dbReference type="EMBL" id="JABBYC010000004">
    <property type="protein sequence ID" value="MBL0885564.1"/>
    <property type="molecule type" value="Genomic_DNA"/>
</dbReference>
<evidence type="ECO:0000313" key="2">
    <source>
        <dbReference type="Proteomes" id="UP000675409"/>
    </source>
</evidence>
<accession>A0ABS1LHM6</accession>
<dbReference type="PROSITE" id="PS51257">
    <property type="entry name" value="PROKAR_LIPOPROTEIN"/>
    <property type="match status" value="1"/>
</dbReference>